<feature type="domain" description="Tyr recombinase" evidence="6">
    <location>
        <begin position="191"/>
        <end position="377"/>
    </location>
</feature>
<accession>A0A5C5XWN5</accession>
<sequence length="386" mass="43490">MATATATPKQRTKPTKPYADFPLFPHARGYWAKKIKGKVYYFDRWENPDSALQQYLDQRDDLYAGRKPRERNPDGVTLRELCNALLTAKEQLVESGELTRRHFQDLHKTCERLINHFGKNRLVEDLRVDELAEYRTKLSSGWAPTTLGPELNRVRSVFNFGYKSGILDKEVRAASALASPSKKILRAHRQSQPKKLFSAEQVQKLLNSAGDHQFKAMLHLAINAGFGNRDCATITPEAFDLESGWVQFPRTKTAIDRRCPLWPETVEAMRQAFEARAAGPKPASGCEDRAFLTSVGNAWGGDMACSAVSQKFRRVAKAAGCYTKGVSFYSLRHTFATIGGDTGDQVAVRYLMGHVDPSIDAVYREAVMDERLERVTSHVRQWLFGS</sequence>
<organism evidence="8 9">
    <name type="scientific">Posidoniimonas polymericola</name>
    <dbReference type="NCBI Taxonomy" id="2528002"/>
    <lineage>
        <taxon>Bacteria</taxon>
        <taxon>Pseudomonadati</taxon>
        <taxon>Planctomycetota</taxon>
        <taxon>Planctomycetia</taxon>
        <taxon>Pirellulales</taxon>
        <taxon>Lacipirellulaceae</taxon>
        <taxon>Posidoniimonas</taxon>
    </lineage>
</organism>
<keyword evidence="4" id="KW-0233">DNA recombination</keyword>
<evidence type="ECO:0000256" key="1">
    <source>
        <dbReference type="ARBA" id="ARBA00022829"/>
    </source>
</evidence>
<protein>
    <submittedName>
        <fullName evidence="8">Site-specific tyrosine recombinase XerD</fullName>
    </submittedName>
</protein>
<keyword evidence="9" id="KW-1185">Reference proteome</keyword>
<evidence type="ECO:0000256" key="2">
    <source>
        <dbReference type="ARBA" id="ARBA00022908"/>
    </source>
</evidence>
<dbReference type="RefSeq" id="WP_197528178.1">
    <property type="nucleotide sequence ID" value="NZ_SJPO01000013.1"/>
</dbReference>
<dbReference type="PROSITE" id="PS51900">
    <property type="entry name" value="CB"/>
    <property type="match status" value="1"/>
</dbReference>
<comment type="caution">
    <text evidence="8">The sequence shown here is derived from an EMBL/GenBank/DDBJ whole genome shotgun (WGS) entry which is preliminary data.</text>
</comment>
<evidence type="ECO:0000313" key="8">
    <source>
        <dbReference type="EMBL" id="TWT66919.1"/>
    </source>
</evidence>
<feature type="domain" description="Core-binding (CB)" evidence="7">
    <location>
        <begin position="46"/>
        <end position="162"/>
    </location>
</feature>
<evidence type="ECO:0000256" key="4">
    <source>
        <dbReference type="ARBA" id="ARBA00023172"/>
    </source>
</evidence>
<dbReference type="GO" id="GO:0006310">
    <property type="term" value="P:DNA recombination"/>
    <property type="evidence" value="ECO:0007669"/>
    <property type="project" value="UniProtKB-KW"/>
</dbReference>
<gene>
    <name evidence="8" type="ORF">Pla123a_43480</name>
</gene>
<dbReference type="Gene3D" id="1.10.443.10">
    <property type="entry name" value="Intergrase catalytic core"/>
    <property type="match status" value="1"/>
</dbReference>
<dbReference type="GO" id="GO:0007059">
    <property type="term" value="P:chromosome segregation"/>
    <property type="evidence" value="ECO:0007669"/>
    <property type="project" value="UniProtKB-KW"/>
</dbReference>
<keyword evidence="2" id="KW-0229">DNA integration</keyword>
<dbReference type="PANTHER" id="PTHR30349:SF81">
    <property type="entry name" value="TYROSINE RECOMBINASE XERC"/>
    <property type="match status" value="1"/>
</dbReference>
<evidence type="ECO:0000256" key="3">
    <source>
        <dbReference type="ARBA" id="ARBA00023125"/>
    </source>
</evidence>
<dbReference type="InterPro" id="IPR011010">
    <property type="entry name" value="DNA_brk_join_enz"/>
</dbReference>
<dbReference type="GO" id="GO:0003677">
    <property type="term" value="F:DNA binding"/>
    <property type="evidence" value="ECO:0007669"/>
    <property type="project" value="UniProtKB-UniRule"/>
</dbReference>
<evidence type="ECO:0000256" key="5">
    <source>
        <dbReference type="PROSITE-ProRule" id="PRU01248"/>
    </source>
</evidence>
<evidence type="ECO:0000313" key="9">
    <source>
        <dbReference type="Proteomes" id="UP000318478"/>
    </source>
</evidence>
<dbReference type="GO" id="GO:0015074">
    <property type="term" value="P:DNA integration"/>
    <property type="evidence" value="ECO:0007669"/>
    <property type="project" value="UniProtKB-KW"/>
</dbReference>
<dbReference type="SUPFAM" id="SSF56349">
    <property type="entry name" value="DNA breaking-rejoining enzymes"/>
    <property type="match status" value="1"/>
</dbReference>
<dbReference type="InterPro" id="IPR050090">
    <property type="entry name" value="Tyrosine_recombinase_XerCD"/>
</dbReference>
<dbReference type="InterPro" id="IPR002104">
    <property type="entry name" value="Integrase_catalytic"/>
</dbReference>
<dbReference type="InterPro" id="IPR013762">
    <property type="entry name" value="Integrase-like_cat_sf"/>
</dbReference>
<dbReference type="InterPro" id="IPR044068">
    <property type="entry name" value="CB"/>
</dbReference>
<dbReference type="PROSITE" id="PS51898">
    <property type="entry name" value="TYR_RECOMBINASE"/>
    <property type="match status" value="1"/>
</dbReference>
<dbReference type="EMBL" id="SJPO01000013">
    <property type="protein sequence ID" value="TWT66919.1"/>
    <property type="molecule type" value="Genomic_DNA"/>
</dbReference>
<dbReference type="Pfam" id="PF00589">
    <property type="entry name" value="Phage_integrase"/>
    <property type="match status" value="1"/>
</dbReference>
<proteinExistence type="predicted"/>
<name>A0A5C5XWN5_9BACT</name>
<keyword evidence="1" id="KW-0159">Chromosome partition</keyword>
<dbReference type="PANTHER" id="PTHR30349">
    <property type="entry name" value="PHAGE INTEGRASE-RELATED"/>
    <property type="match status" value="1"/>
</dbReference>
<dbReference type="Proteomes" id="UP000318478">
    <property type="component" value="Unassembled WGS sequence"/>
</dbReference>
<reference evidence="8 9" key="1">
    <citation type="submission" date="2019-02" db="EMBL/GenBank/DDBJ databases">
        <title>Deep-cultivation of Planctomycetes and their phenomic and genomic characterization uncovers novel biology.</title>
        <authorList>
            <person name="Wiegand S."/>
            <person name="Jogler M."/>
            <person name="Boedeker C."/>
            <person name="Pinto D."/>
            <person name="Vollmers J."/>
            <person name="Rivas-Marin E."/>
            <person name="Kohn T."/>
            <person name="Peeters S.H."/>
            <person name="Heuer A."/>
            <person name="Rast P."/>
            <person name="Oberbeckmann S."/>
            <person name="Bunk B."/>
            <person name="Jeske O."/>
            <person name="Meyerdierks A."/>
            <person name="Storesund J.E."/>
            <person name="Kallscheuer N."/>
            <person name="Luecker S."/>
            <person name="Lage O.M."/>
            <person name="Pohl T."/>
            <person name="Merkel B.J."/>
            <person name="Hornburger P."/>
            <person name="Mueller R.-W."/>
            <person name="Bruemmer F."/>
            <person name="Labrenz M."/>
            <person name="Spormann A.M."/>
            <person name="Op Den Camp H."/>
            <person name="Overmann J."/>
            <person name="Amann R."/>
            <person name="Jetten M.S.M."/>
            <person name="Mascher T."/>
            <person name="Medema M.H."/>
            <person name="Devos D.P."/>
            <person name="Kaster A.-K."/>
            <person name="Ovreas L."/>
            <person name="Rohde M."/>
            <person name="Galperin M.Y."/>
            <person name="Jogler C."/>
        </authorList>
    </citation>
    <scope>NUCLEOTIDE SEQUENCE [LARGE SCALE GENOMIC DNA]</scope>
    <source>
        <strain evidence="8 9">Pla123a</strain>
    </source>
</reference>
<dbReference type="AlphaFoldDB" id="A0A5C5XWN5"/>
<evidence type="ECO:0000259" key="7">
    <source>
        <dbReference type="PROSITE" id="PS51900"/>
    </source>
</evidence>
<keyword evidence="3 5" id="KW-0238">DNA-binding</keyword>
<evidence type="ECO:0000259" key="6">
    <source>
        <dbReference type="PROSITE" id="PS51898"/>
    </source>
</evidence>